<dbReference type="Pfam" id="PF14696">
    <property type="entry name" value="Glyoxalase_5"/>
    <property type="match status" value="1"/>
</dbReference>
<dbReference type="InterPro" id="IPR013022">
    <property type="entry name" value="Xyl_isomerase-like_TIM-brl"/>
</dbReference>
<gene>
    <name evidence="4" type="primary">lly</name>
    <name evidence="4" type="ORF">AQS8620_02007</name>
</gene>
<keyword evidence="2" id="KW-0456">Lyase</keyword>
<comment type="cofactor">
    <cofactor evidence="2">
        <name>a divalent metal cation</name>
        <dbReference type="ChEBI" id="CHEBI:60240"/>
    </cofactor>
</comment>
<keyword evidence="4" id="KW-0560">Oxidoreductase</keyword>
<comment type="similarity">
    <text evidence="2">Belongs to the bacterial two-domain DSD family.</text>
</comment>
<feature type="binding site" evidence="2">
    <location>
        <position position="148"/>
    </location>
    <ligand>
        <name>a divalent metal cation</name>
        <dbReference type="ChEBI" id="CHEBI:60240"/>
        <note>catalytic</note>
    </ligand>
</feature>
<evidence type="ECO:0000256" key="1">
    <source>
        <dbReference type="ARBA" id="ARBA00022723"/>
    </source>
</evidence>
<evidence type="ECO:0000256" key="2">
    <source>
        <dbReference type="HAMAP-Rule" id="MF_02238"/>
    </source>
</evidence>
<reference evidence="4 5" key="1">
    <citation type="submission" date="2017-03" db="EMBL/GenBank/DDBJ databases">
        <authorList>
            <person name="Afonso C.L."/>
            <person name="Miller P.J."/>
            <person name="Scott M.A."/>
            <person name="Spackman E."/>
            <person name="Goraichik I."/>
            <person name="Dimitrov K.M."/>
            <person name="Suarez D.L."/>
            <person name="Swayne D.E."/>
        </authorList>
    </citation>
    <scope>NUCLEOTIDE SEQUENCE [LARGE SCALE GENOMIC DNA]</scope>
    <source>
        <strain evidence="4 5">CECT 8620</strain>
    </source>
</reference>
<keyword evidence="1 2" id="KW-0479">Metal-binding</keyword>
<dbReference type="EMBL" id="FWFS01000007">
    <property type="protein sequence ID" value="SLN48172.1"/>
    <property type="molecule type" value="Genomic_DNA"/>
</dbReference>
<dbReference type="AlphaFoldDB" id="A0A1Y5SVW3"/>
<keyword evidence="4" id="KW-0670">Pyruvate</keyword>
<dbReference type="GO" id="GO:0046872">
    <property type="term" value="F:metal ion binding"/>
    <property type="evidence" value="ECO:0007669"/>
    <property type="project" value="UniProtKB-UniRule"/>
</dbReference>
<protein>
    <recommendedName>
        <fullName evidence="2">3-dehydroshikimate dehydratase</fullName>
        <shortName evidence="2">DSD</shortName>
        <ecNumber evidence="2">4.2.1.118</ecNumber>
    </recommendedName>
</protein>
<dbReference type="SUPFAM" id="SSF54593">
    <property type="entry name" value="Glyoxalase/Bleomycin resistance protein/Dihydroxybiphenyl dioxygenase"/>
    <property type="match status" value="1"/>
</dbReference>
<comment type="function">
    <text evidence="2">Catalyzes the conversion of 3-dehydroshikimate to protocatechuate (3,4-dihydroxybenzoate), a common intermediate of quinate and shikimate degradation pathways.</text>
</comment>
<keyword evidence="5" id="KW-1185">Reference proteome</keyword>
<dbReference type="SUPFAM" id="SSF51658">
    <property type="entry name" value="Xylose isomerase-like"/>
    <property type="match status" value="1"/>
</dbReference>
<dbReference type="InterPro" id="IPR050312">
    <property type="entry name" value="IolE/XylAMocC-like"/>
</dbReference>
<dbReference type="UniPathway" id="UPA00088"/>
<dbReference type="CDD" id="cd08342">
    <property type="entry name" value="HPPD_N_like"/>
    <property type="match status" value="1"/>
</dbReference>
<feature type="domain" description="VOC" evidence="3">
    <location>
        <begin position="301"/>
        <end position="423"/>
    </location>
</feature>
<dbReference type="GO" id="GO:0046279">
    <property type="term" value="P:3,4-dihydroxybenzoate biosynthetic process"/>
    <property type="evidence" value="ECO:0007669"/>
    <property type="project" value="UniProtKB-UniRule"/>
</dbReference>
<dbReference type="Proteomes" id="UP000193862">
    <property type="component" value="Unassembled WGS sequence"/>
</dbReference>
<feature type="binding site" evidence="2">
    <location>
        <position position="530"/>
    </location>
    <ligand>
        <name>Mg(2+)</name>
        <dbReference type="ChEBI" id="CHEBI:18420"/>
    </ligand>
</feature>
<dbReference type="Gene3D" id="3.10.180.10">
    <property type="entry name" value="2,3-Dihydroxybiphenyl 1,2-Dioxygenase, domain 1"/>
    <property type="match status" value="2"/>
</dbReference>
<dbReference type="InterPro" id="IPR036237">
    <property type="entry name" value="Xyl_isomerase-like_sf"/>
</dbReference>
<dbReference type="GO" id="GO:0046565">
    <property type="term" value="F:3-dehydroshikimate dehydratase activity"/>
    <property type="evidence" value="ECO:0007669"/>
    <property type="project" value="UniProtKB-UniRule"/>
</dbReference>
<feature type="binding site" evidence="2">
    <location>
        <position position="179"/>
    </location>
    <ligand>
        <name>a divalent metal cation</name>
        <dbReference type="ChEBI" id="CHEBI:60240"/>
        <note>catalytic</note>
    </ligand>
</feature>
<dbReference type="PANTHER" id="PTHR12110">
    <property type="entry name" value="HYDROXYPYRUVATE ISOMERASE"/>
    <property type="match status" value="1"/>
</dbReference>
<dbReference type="PANTHER" id="PTHR12110:SF21">
    <property type="entry name" value="XYLOSE ISOMERASE-LIKE TIM BARREL DOMAIN-CONTAINING PROTEIN"/>
    <property type="match status" value="1"/>
</dbReference>
<feature type="binding site" evidence="2">
    <location>
        <position position="607"/>
    </location>
    <ligand>
        <name>Mg(2+)</name>
        <dbReference type="ChEBI" id="CHEBI:18420"/>
    </ligand>
</feature>
<comment type="catalytic activity">
    <reaction evidence="2">
        <text>3-dehydroshikimate = 3,4-dihydroxybenzoate + H2O</text>
        <dbReference type="Rhea" id="RHEA:24848"/>
        <dbReference type="ChEBI" id="CHEBI:15377"/>
        <dbReference type="ChEBI" id="CHEBI:16630"/>
        <dbReference type="ChEBI" id="CHEBI:36241"/>
        <dbReference type="EC" id="4.2.1.118"/>
    </reaction>
</comment>
<proteinExistence type="inferred from homology"/>
<dbReference type="InterPro" id="IPR029068">
    <property type="entry name" value="Glyas_Bleomycin-R_OHBP_Dase"/>
</dbReference>
<feature type="domain" description="VOC" evidence="3">
    <location>
        <begin position="449"/>
        <end position="598"/>
    </location>
</feature>
<sequence length="642" mass="70398">MTRPAPSSLIKTSPLKTSIATVSISGNLREKLEAIAAAGFDGIEIFEQDFVADIGSPREIGNMIRDHGLEITLFQPFRDFEGLTGDLRQRAFDRAARKFDVMDQLGTDTILFCSTLHPKALGGIDRAADDYRELGEMAAPRGIKVAYEALAWGKYVWDHRDAWETVRRADHPNIGLCLDSFHSLSRGIDSNSIHAIPGDKIFFLQLADAPLIEMDYLYWSRHFRSMPGEGDLPVVDFMRAVAATGYSGPMSLEIFNDQFRGGSPRGLARDGYRSLINLTDQVQRAEPTTVLGQPALPAPTKIDGVEFIEFASHGAEADKLATTLTQLGFSHAGQHKSKRVALWRQGAINIVINTEEAGFAHASYATHGTGVCDIGLRVDNAAATVTRAQALGAVPFAQEVGPGELVIPAIRSVGSSVMHFLDETSGLDRVWDVEFDHLDTDTTGAGLTRVDHVAETMSYDEMLSWSLFYTSLFEMGKSPMVDVIDPDGLVRSQAVETPDGALRLTLNGAETHRTFAGHFLADSFGSSVQHIAFETGDIFATMEGIVARGFKPLDMPQNYYDDLAARFGLAPELIEKMQALDILYDEDAQGQFFQVYSRPQAGGLFFEIIQRCAGYNGYGAPNAPFRIASQKRHMRAKGMPSR</sequence>
<organism evidence="4 5">
    <name type="scientific">Aquimixticola soesokkakensis</name>
    <dbReference type="NCBI Taxonomy" id="1519096"/>
    <lineage>
        <taxon>Bacteria</taxon>
        <taxon>Pseudomonadati</taxon>
        <taxon>Pseudomonadota</taxon>
        <taxon>Alphaproteobacteria</taxon>
        <taxon>Rhodobacterales</taxon>
        <taxon>Paracoccaceae</taxon>
        <taxon>Aquimixticola</taxon>
    </lineage>
</organism>
<dbReference type="GO" id="GO:0051213">
    <property type="term" value="F:dioxygenase activity"/>
    <property type="evidence" value="ECO:0007669"/>
    <property type="project" value="UniProtKB-KW"/>
</dbReference>
<dbReference type="Gene3D" id="3.20.20.150">
    <property type="entry name" value="Divalent-metal-dependent TIM barrel enzymes"/>
    <property type="match status" value="1"/>
</dbReference>
<dbReference type="InterPro" id="IPR043700">
    <property type="entry name" value="DSD"/>
</dbReference>
<evidence type="ECO:0000259" key="3">
    <source>
        <dbReference type="PROSITE" id="PS51819"/>
    </source>
</evidence>
<evidence type="ECO:0000313" key="5">
    <source>
        <dbReference type="Proteomes" id="UP000193862"/>
    </source>
</evidence>
<dbReference type="HAMAP" id="MF_02238">
    <property type="entry name" value="DSD"/>
    <property type="match status" value="1"/>
</dbReference>
<dbReference type="InterPro" id="IPR041736">
    <property type="entry name" value="4OHPhenylPyrv_dOase_N"/>
</dbReference>
<feature type="binding site" evidence="2">
    <location>
        <position position="253"/>
    </location>
    <ligand>
        <name>a divalent metal cation</name>
        <dbReference type="ChEBI" id="CHEBI:60240"/>
        <note>catalytic</note>
    </ligand>
</feature>
<keyword evidence="4" id="KW-0223">Dioxygenase</keyword>
<name>A0A1Y5SVW3_9RHOB</name>
<dbReference type="InterPro" id="IPR037523">
    <property type="entry name" value="VOC_core"/>
</dbReference>
<accession>A0A1Y5SVW3</accession>
<feature type="binding site" evidence="2">
    <location>
        <position position="205"/>
    </location>
    <ligand>
        <name>a divalent metal cation</name>
        <dbReference type="ChEBI" id="CHEBI:60240"/>
        <note>catalytic</note>
    </ligand>
</feature>
<dbReference type="Pfam" id="PF01261">
    <property type="entry name" value="AP_endonuc_2"/>
    <property type="match status" value="1"/>
</dbReference>
<feature type="binding site" evidence="2">
    <location>
        <position position="452"/>
    </location>
    <ligand>
        <name>Mg(2+)</name>
        <dbReference type="ChEBI" id="CHEBI:18420"/>
    </ligand>
</feature>
<comment type="pathway">
    <text evidence="2">Aromatic compound metabolism; 3,4-dihydroxybenzoate biosynthesis.</text>
</comment>
<evidence type="ECO:0000313" key="4">
    <source>
        <dbReference type="EMBL" id="SLN48172.1"/>
    </source>
</evidence>
<dbReference type="PROSITE" id="PS51819">
    <property type="entry name" value="VOC"/>
    <property type="match status" value="2"/>
</dbReference>
<dbReference type="EC" id="4.2.1.118" evidence="2"/>